<gene>
    <name evidence="6" type="ORF">VKT23_015026</name>
</gene>
<keyword evidence="4" id="KW-0732">Signal</keyword>
<feature type="signal peptide" evidence="4">
    <location>
        <begin position="1"/>
        <end position="33"/>
    </location>
</feature>
<evidence type="ECO:0000256" key="3">
    <source>
        <dbReference type="ARBA" id="ARBA00023157"/>
    </source>
</evidence>
<feature type="domain" description="Carboxylesterase type B" evidence="5">
    <location>
        <begin position="34"/>
        <end position="534"/>
    </location>
</feature>
<dbReference type="PROSITE" id="PS00941">
    <property type="entry name" value="CARBOXYLESTERASE_B_2"/>
    <property type="match status" value="1"/>
</dbReference>
<dbReference type="InterPro" id="IPR000997">
    <property type="entry name" value="Cholinesterase"/>
</dbReference>
<evidence type="ECO:0000256" key="2">
    <source>
        <dbReference type="ARBA" id="ARBA00022801"/>
    </source>
</evidence>
<evidence type="ECO:0000256" key="4">
    <source>
        <dbReference type="RuleBase" id="RU361235"/>
    </source>
</evidence>
<evidence type="ECO:0000259" key="5">
    <source>
        <dbReference type="Pfam" id="PF00135"/>
    </source>
</evidence>
<feature type="chain" id="PRO_5045003388" description="Carboxylic ester hydrolase" evidence="4">
    <location>
        <begin position="34"/>
        <end position="564"/>
    </location>
</feature>
<keyword evidence="7" id="KW-1185">Reference proteome</keyword>
<dbReference type="InterPro" id="IPR002018">
    <property type="entry name" value="CarbesteraseB"/>
</dbReference>
<dbReference type="PRINTS" id="PR00878">
    <property type="entry name" value="CHOLNESTRASE"/>
</dbReference>
<dbReference type="InterPro" id="IPR050654">
    <property type="entry name" value="AChE-related_enzymes"/>
</dbReference>
<evidence type="ECO:0000256" key="1">
    <source>
        <dbReference type="ARBA" id="ARBA00005964"/>
    </source>
</evidence>
<reference evidence="6 7" key="1">
    <citation type="submission" date="2024-01" db="EMBL/GenBank/DDBJ databases">
        <title>A draft genome for the cacao thread blight pathogen Marasmiellus scandens.</title>
        <authorList>
            <person name="Baruah I.K."/>
            <person name="Leung J."/>
            <person name="Bukari Y."/>
            <person name="Amoako-Attah I."/>
            <person name="Meinhardt L.W."/>
            <person name="Bailey B.A."/>
            <person name="Cohen S.P."/>
        </authorList>
    </citation>
    <scope>NUCLEOTIDE SEQUENCE [LARGE SCALE GENOMIC DNA]</scope>
    <source>
        <strain evidence="6 7">GH-19</strain>
    </source>
</reference>
<dbReference type="EMBL" id="JBANRG010000048">
    <property type="protein sequence ID" value="KAK7445158.1"/>
    <property type="molecule type" value="Genomic_DNA"/>
</dbReference>
<dbReference type="InterPro" id="IPR019826">
    <property type="entry name" value="Carboxylesterase_B_AS"/>
</dbReference>
<comment type="similarity">
    <text evidence="1 4">Belongs to the type-B carboxylesterase/lipase family.</text>
</comment>
<dbReference type="PANTHER" id="PTHR43918:SF4">
    <property type="entry name" value="CARBOXYLIC ESTER HYDROLASE"/>
    <property type="match status" value="1"/>
</dbReference>
<dbReference type="InterPro" id="IPR019819">
    <property type="entry name" value="Carboxylesterase_B_CS"/>
</dbReference>
<proteinExistence type="inferred from homology"/>
<dbReference type="PANTHER" id="PTHR43918">
    <property type="entry name" value="ACETYLCHOLINESTERASE"/>
    <property type="match status" value="1"/>
</dbReference>
<sequence>MASQSIKPTLWSKKAFDVVCLTILLMAARACHGQQIVQTTSGRMQGVEEDGVVSFKGIRYGLAPVENLRWETPTPYIVDDTVTNVTNATTFGNTCIQQFYPFEAAEATKQLWNNPQNPPVEGEDCLFLNVWAPLDALTGDPRYKPVGELKAVVVWIYGGSLELGSSSIPLYDGASLAKNQDIVVVTINYRTNVFGFPASPDLPLEKNNLGYLDQEQALLWVTRNARRFGGDEARVTIMGQSAGAKSVSAALARHPPFQSYSAAVLLSGAIADLSLLTKPPSDPALAYENFNNFATAMGCTGSPGRERLDCLRAVPAEKIKEYTNGNGTGTGPFGSPLVDNSTYFPRPFSRVHANITARVPMLIGVLEDDGRFFTITEANITTFLRSSLSISGELVANWQEDEEDMVRSLYPGLSDAEVMSKAFRDVAFTCPSSLWADGYTESLSIKNVYRYMYGAQFPDFQPIPGAGVWHGSELPYLFGTYNSSTATTDEITWSRTFQSAIGSFIRNPEDGPASVWPDYDPSGEKTIAKLAYNGNVEPSNFVETVGNFEVDGPCKKYWNQFLNF</sequence>
<dbReference type="EC" id="3.1.1.-" evidence="4"/>
<protein>
    <recommendedName>
        <fullName evidence="4">Carboxylic ester hydrolase</fullName>
        <ecNumber evidence="4">3.1.1.-</ecNumber>
    </recommendedName>
</protein>
<comment type="caution">
    <text evidence="6">The sequence shown here is derived from an EMBL/GenBank/DDBJ whole genome shotgun (WGS) entry which is preliminary data.</text>
</comment>
<dbReference type="PROSITE" id="PS00122">
    <property type="entry name" value="CARBOXYLESTERASE_B_1"/>
    <property type="match status" value="1"/>
</dbReference>
<dbReference type="Proteomes" id="UP001498398">
    <property type="component" value="Unassembled WGS sequence"/>
</dbReference>
<name>A0ABR1J1V5_9AGAR</name>
<dbReference type="InterPro" id="IPR029058">
    <property type="entry name" value="AB_hydrolase_fold"/>
</dbReference>
<dbReference type="Pfam" id="PF00135">
    <property type="entry name" value="COesterase"/>
    <property type="match status" value="1"/>
</dbReference>
<dbReference type="Gene3D" id="3.40.50.1820">
    <property type="entry name" value="alpha/beta hydrolase"/>
    <property type="match status" value="1"/>
</dbReference>
<keyword evidence="3" id="KW-1015">Disulfide bond</keyword>
<dbReference type="SUPFAM" id="SSF53474">
    <property type="entry name" value="alpha/beta-Hydrolases"/>
    <property type="match status" value="1"/>
</dbReference>
<evidence type="ECO:0000313" key="7">
    <source>
        <dbReference type="Proteomes" id="UP001498398"/>
    </source>
</evidence>
<accession>A0ABR1J1V5</accession>
<keyword evidence="2 4" id="KW-0378">Hydrolase</keyword>
<evidence type="ECO:0000313" key="6">
    <source>
        <dbReference type="EMBL" id="KAK7445158.1"/>
    </source>
</evidence>
<organism evidence="6 7">
    <name type="scientific">Marasmiellus scandens</name>
    <dbReference type="NCBI Taxonomy" id="2682957"/>
    <lineage>
        <taxon>Eukaryota</taxon>
        <taxon>Fungi</taxon>
        <taxon>Dikarya</taxon>
        <taxon>Basidiomycota</taxon>
        <taxon>Agaricomycotina</taxon>
        <taxon>Agaricomycetes</taxon>
        <taxon>Agaricomycetidae</taxon>
        <taxon>Agaricales</taxon>
        <taxon>Marasmiineae</taxon>
        <taxon>Omphalotaceae</taxon>
        <taxon>Marasmiellus</taxon>
    </lineage>
</organism>